<dbReference type="EMBL" id="PDXF01000009">
    <property type="protein sequence ID" value="RYO05145.1"/>
    <property type="molecule type" value="Genomic_DNA"/>
</dbReference>
<dbReference type="EMBL" id="PDXA01000008">
    <property type="protein sequence ID" value="RYN55802.1"/>
    <property type="molecule type" value="Genomic_DNA"/>
</dbReference>
<proteinExistence type="predicted"/>
<accession>A0A4Q4MPA9</accession>
<name>A0A4Q4MPA9_9PLEO</name>
<gene>
    <name evidence="2" type="ORF">AA0114_g3166</name>
    <name evidence="3" type="ORF">AA0119_g3623</name>
</gene>
<evidence type="ECO:0000313" key="3">
    <source>
        <dbReference type="EMBL" id="RYO05145.1"/>
    </source>
</evidence>
<protein>
    <submittedName>
        <fullName evidence="2">Uncharacterized protein</fullName>
    </submittedName>
</protein>
<comment type="caution">
    <text evidence="2">The sequence shown here is derived from an EMBL/GenBank/DDBJ whole genome shotgun (WGS) entry which is preliminary data.</text>
</comment>
<reference evidence="2" key="3">
    <citation type="journal article" date="2019" name="J. ISSAAS">
        <title>Genomics, evolutionary history and diagnostics of the Alternaria alternata species group including apple and Asian pear pathotypes.</title>
        <authorList>
            <person name="Armitage A.D."/>
            <person name="Cockerton H.M."/>
            <person name="Sreenivasaprasad S."/>
            <person name="Woodhall J."/>
            <person name="Lane C."/>
            <person name="Harrison R.J."/>
            <person name="Clarkson J.P."/>
        </authorList>
    </citation>
    <scope>NUCLEOTIDE SEQUENCE</scope>
    <source>
        <strain evidence="2">FERA 1082</strain>
    </source>
</reference>
<reference evidence="3" key="1">
    <citation type="submission" date="2017-10" db="EMBL/GenBank/DDBJ databases">
        <authorList>
            <person name="Armitage A.D."/>
            <person name="Barbara D.J."/>
            <person name="Woodhall J.W."/>
            <person name="Sreenivasaprasad S."/>
            <person name="Lane C.R."/>
            <person name="Clarkson J.P."/>
            <person name="Harrison R.J."/>
        </authorList>
    </citation>
    <scope>NUCLEOTIDE SEQUENCE</scope>
    <source>
        <strain evidence="3">FERA 635</strain>
    </source>
</reference>
<keyword evidence="5" id="KW-1185">Reference proteome</keyword>
<feature type="region of interest" description="Disordered" evidence="1">
    <location>
        <begin position="1"/>
        <end position="48"/>
    </location>
</feature>
<dbReference type="AlphaFoldDB" id="A0A4Q4MPA9"/>
<organism evidence="2 4">
    <name type="scientific">Alternaria tenuissima</name>
    <dbReference type="NCBI Taxonomy" id="119927"/>
    <lineage>
        <taxon>Eukaryota</taxon>
        <taxon>Fungi</taxon>
        <taxon>Dikarya</taxon>
        <taxon>Ascomycota</taxon>
        <taxon>Pezizomycotina</taxon>
        <taxon>Dothideomycetes</taxon>
        <taxon>Pleosporomycetidae</taxon>
        <taxon>Pleosporales</taxon>
        <taxon>Pleosporineae</taxon>
        <taxon>Pleosporaceae</taxon>
        <taxon>Alternaria</taxon>
        <taxon>Alternaria sect. Alternaria</taxon>
        <taxon>Alternaria alternata complex</taxon>
    </lineage>
</organism>
<dbReference type="Proteomes" id="UP000292402">
    <property type="component" value="Unassembled WGS sequence"/>
</dbReference>
<evidence type="ECO:0000313" key="4">
    <source>
        <dbReference type="Proteomes" id="UP000292402"/>
    </source>
</evidence>
<evidence type="ECO:0000313" key="5">
    <source>
        <dbReference type="Proteomes" id="UP000293195"/>
    </source>
</evidence>
<dbReference type="Proteomes" id="UP000293195">
    <property type="component" value="Unassembled WGS sequence"/>
</dbReference>
<reference evidence="4 5" key="2">
    <citation type="journal article" date="2019" name="bioRxiv">
        <title>Genomics, evolutionary history and diagnostics of the Alternaria alternata species group including apple and Asian pear pathotypes.</title>
        <authorList>
            <person name="Armitage A.D."/>
            <person name="Cockerton H.M."/>
            <person name="Sreenivasaprasad S."/>
            <person name="Woodhall J.W."/>
            <person name="Lane C.R."/>
            <person name="Harrison R.J."/>
            <person name="Clarkson J.P."/>
        </authorList>
    </citation>
    <scope>NUCLEOTIDE SEQUENCE [LARGE SCALE GENOMIC DNA]</scope>
    <source>
        <strain evidence="4">FERA 1082</strain>
        <strain evidence="5">FERA 635</strain>
    </source>
</reference>
<feature type="compositionally biased region" description="Polar residues" evidence="1">
    <location>
        <begin position="9"/>
        <end position="18"/>
    </location>
</feature>
<sequence>MQRPPSPMSMYTGSPSSKGKNKRAIDESPPATDRPQQPSKIDSNAPRILRRYQHRRRNVATEVWGPEIPSTTSPRAFADAPAPKQPFSVYKAILRHPNLFFQFALRLPYPSIIDLYAIDKEFHYRLNLYSVSLIHDYARYHAPLAGYIFSWVLYPRLCISDPMLRPMDGREWLARDVPGFRWVGMILWRQKIVRSILTTLGLEGHRVPASCEGALMKFWGLMELNTTKLRLSFLDDADIWTDIDIISIQLFFVKLDMRFSDPILGNGVCQLGSLLLGQRSLETLWKVLSGKLKLDYDNTSDIVVKTYLNEDLDVEAHPWLEDEGDTGVPEELWGLLSLEGWHEDGVQMMHAVDMVITEGVRRGLNVQQHYLDFVLYGWVDEKTGENVPIPRQLRKDKKVIMPSKGWPSKELRQDMIEKLDVRFGLRGGDDGNAMDLST</sequence>
<evidence type="ECO:0000256" key="1">
    <source>
        <dbReference type="SAM" id="MobiDB-lite"/>
    </source>
</evidence>
<evidence type="ECO:0000313" key="2">
    <source>
        <dbReference type="EMBL" id="RYN55802.1"/>
    </source>
</evidence>